<dbReference type="GO" id="GO:0005886">
    <property type="term" value="C:plasma membrane"/>
    <property type="evidence" value="ECO:0007669"/>
    <property type="project" value="UniProtKB-SubCell"/>
</dbReference>
<feature type="transmembrane region" description="Helical" evidence="7">
    <location>
        <begin position="134"/>
        <end position="155"/>
    </location>
</feature>
<evidence type="ECO:0000313" key="8">
    <source>
        <dbReference type="EMBL" id="MSS85281.1"/>
    </source>
</evidence>
<dbReference type="PANTHER" id="PTHR30106:SF2">
    <property type="entry name" value="UPF0324 INNER MEMBRANE PROTEIN YEIH"/>
    <property type="match status" value="1"/>
</dbReference>
<evidence type="ECO:0000256" key="2">
    <source>
        <dbReference type="ARBA" id="ARBA00007977"/>
    </source>
</evidence>
<feature type="transmembrane region" description="Helical" evidence="7">
    <location>
        <begin position="322"/>
        <end position="343"/>
    </location>
</feature>
<evidence type="ECO:0000256" key="5">
    <source>
        <dbReference type="ARBA" id="ARBA00022989"/>
    </source>
</evidence>
<evidence type="ECO:0000256" key="6">
    <source>
        <dbReference type="ARBA" id="ARBA00023136"/>
    </source>
</evidence>
<keyword evidence="5 7" id="KW-1133">Transmembrane helix</keyword>
<keyword evidence="4 7" id="KW-0812">Transmembrane</keyword>
<keyword evidence="3" id="KW-1003">Cell membrane</keyword>
<comment type="similarity">
    <text evidence="2">Belongs to the UPF0324 family.</text>
</comment>
<dbReference type="EMBL" id="VULO01000014">
    <property type="protein sequence ID" value="MSS85281.1"/>
    <property type="molecule type" value="Genomic_DNA"/>
</dbReference>
<name>A0A6N7W7B3_9ACTO</name>
<accession>A0A6N7W7B3</accession>
<evidence type="ECO:0000256" key="7">
    <source>
        <dbReference type="SAM" id="Phobius"/>
    </source>
</evidence>
<gene>
    <name evidence="8" type="ORF">FYJ24_11040</name>
</gene>
<protein>
    <submittedName>
        <fullName evidence="8">Putative sulfate exporter family transporter</fullName>
    </submittedName>
</protein>
<evidence type="ECO:0000313" key="9">
    <source>
        <dbReference type="Proteomes" id="UP000470875"/>
    </source>
</evidence>
<keyword evidence="6 7" id="KW-0472">Membrane</keyword>
<comment type="subcellular location">
    <subcellularLocation>
        <location evidence="1">Cell membrane</location>
        <topology evidence="1">Multi-pass membrane protein</topology>
    </subcellularLocation>
</comment>
<feature type="transmembrane region" description="Helical" evidence="7">
    <location>
        <begin position="265"/>
        <end position="285"/>
    </location>
</feature>
<dbReference type="Proteomes" id="UP000470875">
    <property type="component" value="Unassembled WGS sequence"/>
</dbReference>
<sequence length="349" mass="36066">MTEGQTHPQPRILPSISSIKSVIPGLSLCVGTALVCVGTTTGITGLSPLLLAIIIGVIARNTLRISQSLQPGISFSAKSLLRWGVVLLGLQLSIPDVLALGPGVLVIVIAAVTITFVAALLLGKALKVEWNLTVLIASGFSICGAAAIAGMQGIVRARDEIVAAAIALVVLFGTLMIPINTVVVSMLHLEDGTAGTFIGGSVHEVAQVVAAAGIAGGAPLLAIAVPIKLARVLLMAPMVTIMSLVKRRTSSSQAGQKKPPLVPLFVLGFIAMILVATTGLIPPTALEWVKLFQQFFLTAAMFALGLGVHIRSLMRLGLRPILLSFLATLIICMVVAIGISLGLGAQNRL</sequence>
<dbReference type="Pfam" id="PF03601">
    <property type="entry name" value="Cons_hypoth698"/>
    <property type="match status" value="1"/>
</dbReference>
<feature type="transmembrane region" description="Helical" evidence="7">
    <location>
        <begin position="46"/>
        <end position="63"/>
    </location>
</feature>
<organism evidence="8 9">
    <name type="scientific">Scrofimicrobium canadense</name>
    <dbReference type="NCBI Taxonomy" id="2652290"/>
    <lineage>
        <taxon>Bacteria</taxon>
        <taxon>Bacillati</taxon>
        <taxon>Actinomycetota</taxon>
        <taxon>Actinomycetes</taxon>
        <taxon>Actinomycetales</taxon>
        <taxon>Actinomycetaceae</taxon>
        <taxon>Scrofimicrobium</taxon>
    </lineage>
</organism>
<dbReference type="RefSeq" id="WP_154546392.1">
    <property type="nucleotide sequence ID" value="NZ_VULO01000014.1"/>
</dbReference>
<feature type="transmembrane region" description="Helical" evidence="7">
    <location>
        <begin position="291"/>
        <end position="310"/>
    </location>
</feature>
<proteinExistence type="inferred from homology"/>
<dbReference type="PANTHER" id="PTHR30106">
    <property type="entry name" value="INNER MEMBRANE PROTEIN YEIH-RELATED"/>
    <property type="match status" value="1"/>
</dbReference>
<evidence type="ECO:0000256" key="1">
    <source>
        <dbReference type="ARBA" id="ARBA00004651"/>
    </source>
</evidence>
<comment type="caution">
    <text evidence="8">The sequence shown here is derived from an EMBL/GenBank/DDBJ whole genome shotgun (WGS) entry which is preliminary data.</text>
</comment>
<dbReference type="AlphaFoldDB" id="A0A6N7W7B3"/>
<feature type="transmembrane region" description="Helical" evidence="7">
    <location>
        <begin position="205"/>
        <end position="223"/>
    </location>
</feature>
<evidence type="ECO:0000256" key="4">
    <source>
        <dbReference type="ARBA" id="ARBA00022692"/>
    </source>
</evidence>
<reference evidence="8 9" key="1">
    <citation type="submission" date="2019-08" db="EMBL/GenBank/DDBJ databases">
        <title>In-depth cultivation of the pig gut microbiome towards novel bacterial diversity and tailored functional studies.</title>
        <authorList>
            <person name="Wylensek D."/>
            <person name="Hitch T.C.A."/>
            <person name="Clavel T."/>
        </authorList>
    </citation>
    <scope>NUCLEOTIDE SEQUENCE [LARGE SCALE GENOMIC DNA]</scope>
    <source>
        <strain evidence="8 9">WB03_NA08</strain>
    </source>
</reference>
<feature type="transmembrane region" description="Helical" evidence="7">
    <location>
        <begin position="100"/>
        <end position="122"/>
    </location>
</feature>
<feature type="transmembrane region" description="Helical" evidence="7">
    <location>
        <begin position="161"/>
        <end position="184"/>
    </location>
</feature>
<evidence type="ECO:0000256" key="3">
    <source>
        <dbReference type="ARBA" id="ARBA00022475"/>
    </source>
</evidence>
<dbReference type="InterPro" id="IPR018383">
    <property type="entry name" value="UPF0324_pro"/>
</dbReference>
<keyword evidence="9" id="KW-1185">Reference proteome</keyword>